<name>A0A2H0TJQ7_9BACT</name>
<dbReference type="Gene3D" id="3.40.1110.10">
    <property type="entry name" value="Calcium-transporting ATPase, cytoplasmic domain N"/>
    <property type="match status" value="1"/>
</dbReference>
<dbReference type="GO" id="GO:0005507">
    <property type="term" value="F:copper ion binding"/>
    <property type="evidence" value="ECO:0007669"/>
    <property type="project" value="TreeGrafter"/>
</dbReference>
<keyword evidence="8" id="KW-0067">ATP-binding</keyword>
<dbReference type="InterPro" id="IPR001757">
    <property type="entry name" value="P_typ_ATPase"/>
</dbReference>
<keyword evidence="3" id="KW-0813">Transport</keyword>
<dbReference type="Gene3D" id="3.40.50.1000">
    <property type="entry name" value="HAD superfamily/HAD-like"/>
    <property type="match status" value="1"/>
</dbReference>
<keyword evidence="6" id="KW-0547">Nucleotide-binding</keyword>
<evidence type="ECO:0000256" key="9">
    <source>
        <dbReference type="ARBA" id="ARBA00022967"/>
    </source>
</evidence>
<proteinExistence type="predicted"/>
<evidence type="ECO:0000313" key="16">
    <source>
        <dbReference type="EMBL" id="PIR71783.1"/>
    </source>
</evidence>
<dbReference type="GO" id="GO:0043682">
    <property type="term" value="F:P-type divalent copper transporter activity"/>
    <property type="evidence" value="ECO:0007669"/>
    <property type="project" value="TreeGrafter"/>
</dbReference>
<dbReference type="InterPro" id="IPR023214">
    <property type="entry name" value="HAD_sf"/>
</dbReference>
<dbReference type="PANTHER" id="PTHR43520">
    <property type="entry name" value="ATP7, ISOFORM B"/>
    <property type="match status" value="1"/>
</dbReference>
<dbReference type="GO" id="GO:0012505">
    <property type="term" value="C:endomembrane system"/>
    <property type="evidence" value="ECO:0007669"/>
    <property type="project" value="UniProtKB-SubCell"/>
</dbReference>
<dbReference type="NCBIfam" id="TIGR01494">
    <property type="entry name" value="ATPase_P-type"/>
    <property type="match status" value="1"/>
</dbReference>
<feature type="transmembrane region" description="Helical" evidence="15">
    <location>
        <begin position="238"/>
        <end position="256"/>
    </location>
</feature>
<dbReference type="EC" id="7.2.2.8" evidence="2"/>
<gene>
    <name evidence="16" type="ORF">COU43_00640</name>
</gene>
<evidence type="ECO:0000256" key="10">
    <source>
        <dbReference type="ARBA" id="ARBA00022989"/>
    </source>
</evidence>
<feature type="non-terminal residue" evidence="16">
    <location>
        <position position="1"/>
    </location>
</feature>
<keyword evidence="7" id="KW-0187">Copper transport</keyword>
<feature type="transmembrane region" description="Helical" evidence="15">
    <location>
        <begin position="268"/>
        <end position="287"/>
    </location>
</feature>
<dbReference type="PANTHER" id="PTHR43520:SF8">
    <property type="entry name" value="P-TYPE CU(+) TRANSPORTER"/>
    <property type="match status" value="1"/>
</dbReference>
<evidence type="ECO:0000256" key="12">
    <source>
        <dbReference type="ARBA" id="ARBA00023065"/>
    </source>
</evidence>
<evidence type="ECO:0000256" key="8">
    <source>
        <dbReference type="ARBA" id="ARBA00022840"/>
    </source>
</evidence>
<protein>
    <recommendedName>
        <fullName evidence="2">P-type Cu(+) transporter</fullName>
        <ecNumber evidence="2">7.2.2.8</ecNumber>
    </recommendedName>
</protein>
<dbReference type="InterPro" id="IPR036412">
    <property type="entry name" value="HAD-like_sf"/>
</dbReference>
<dbReference type="AlphaFoldDB" id="A0A2H0TJQ7"/>
<organism evidence="16 17">
    <name type="scientific">Candidatus Nealsonbacteria bacterium CG10_big_fil_rev_8_21_14_0_10_37_25</name>
    <dbReference type="NCBI Taxonomy" id="1974711"/>
    <lineage>
        <taxon>Bacteria</taxon>
        <taxon>Candidatus Nealsoniibacteriota</taxon>
    </lineage>
</organism>
<evidence type="ECO:0000256" key="13">
    <source>
        <dbReference type="ARBA" id="ARBA00023136"/>
    </source>
</evidence>
<evidence type="ECO:0000256" key="3">
    <source>
        <dbReference type="ARBA" id="ARBA00022448"/>
    </source>
</evidence>
<keyword evidence="11" id="KW-0186">Copper</keyword>
<evidence type="ECO:0000256" key="15">
    <source>
        <dbReference type="SAM" id="Phobius"/>
    </source>
</evidence>
<evidence type="ECO:0000256" key="5">
    <source>
        <dbReference type="ARBA" id="ARBA00022723"/>
    </source>
</evidence>
<dbReference type="EMBL" id="PFCK01000018">
    <property type="protein sequence ID" value="PIR71783.1"/>
    <property type="molecule type" value="Genomic_DNA"/>
</dbReference>
<dbReference type="PRINTS" id="PR00119">
    <property type="entry name" value="CATATPASE"/>
</dbReference>
<comment type="subcellular location">
    <subcellularLocation>
        <location evidence="1">Endomembrane system</location>
        <topology evidence="1">Multi-pass membrane protein</topology>
    </subcellularLocation>
</comment>
<dbReference type="SUPFAM" id="SSF56784">
    <property type="entry name" value="HAD-like"/>
    <property type="match status" value="1"/>
</dbReference>
<evidence type="ECO:0000256" key="14">
    <source>
        <dbReference type="ARBA" id="ARBA00049289"/>
    </source>
</evidence>
<evidence type="ECO:0000256" key="7">
    <source>
        <dbReference type="ARBA" id="ARBA00022796"/>
    </source>
</evidence>
<evidence type="ECO:0000256" key="1">
    <source>
        <dbReference type="ARBA" id="ARBA00004127"/>
    </source>
</evidence>
<dbReference type="GO" id="GO:0140581">
    <property type="term" value="F:P-type monovalent copper transporter activity"/>
    <property type="evidence" value="ECO:0007669"/>
    <property type="project" value="UniProtKB-EC"/>
</dbReference>
<dbReference type="GO" id="GO:0005524">
    <property type="term" value="F:ATP binding"/>
    <property type="evidence" value="ECO:0007669"/>
    <property type="project" value="UniProtKB-KW"/>
</dbReference>
<keyword evidence="5" id="KW-0479">Metal-binding</keyword>
<evidence type="ECO:0000256" key="4">
    <source>
        <dbReference type="ARBA" id="ARBA00022692"/>
    </source>
</evidence>
<dbReference type="InterPro" id="IPR023299">
    <property type="entry name" value="ATPase_P-typ_cyto_dom_N"/>
</dbReference>
<evidence type="ECO:0000256" key="6">
    <source>
        <dbReference type="ARBA" id="ARBA00022741"/>
    </source>
</evidence>
<accession>A0A2H0TJQ7</accession>
<comment type="catalytic activity">
    <reaction evidence="14">
        <text>Cu(+)(in) + ATP + H2O = Cu(+)(out) + ADP + phosphate + H(+)</text>
        <dbReference type="Rhea" id="RHEA:25792"/>
        <dbReference type="ChEBI" id="CHEBI:15377"/>
        <dbReference type="ChEBI" id="CHEBI:15378"/>
        <dbReference type="ChEBI" id="CHEBI:30616"/>
        <dbReference type="ChEBI" id="CHEBI:43474"/>
        <dbReference type="ChEBI" id="CHEBI:49552"/>
        <dbReference type="ChEBI" id="CHEBI:456216"/>
        <dbReference type="EC" id="7.2.2.8"/>
    </reaction>
</comment>
<keyword evidence="12" id="KW-0406">Ion transport</keyword>
<keyword evidence="4 15" id="KW-0812">Transmembrane</keyword>
<dbReference type="GO" id="GO:0016887">
    <property type="term" value="F:ATP hydrolysis activity"/>
    <property type="evidence" value="ECO:0007669"/>
    <property type="project" value="InterPro"/>
</dbReference>
<keyword evidence="10 15" id="KW-1133">Transmembrane helix</keyword>
<dbReference type="GO" id="GO:0055070">
    <property type="term" value="P:copper ion homeostasis"/>
    <property type="evidence" value="ECO:0007669"/>
    <property type="project" value="TreeGrafter"/>
</dbReference>
<dbReference type="Proteomes" id="UP000228909">
    <property type="component" value="Unassembled WGS sequence"/>
</dbReference>
<dbReference type="FunFam" id="3.40.50.1000:FF:000144">
    <property type="entry name" value="copper-transporting ATPase 1 isoform X2"/>
    <property type="match status" value="1"/>
</dbReference>
<evidence type="ECO:0000256" key="11">
    <source>
        <dbReference type="ARBA" id="ARBA00023008"/>
    </source>
</evidence>
<sequence>TLTKGEPEVTDVKGDVLQLAASLAKNTTHPLDLAIVNEAKKRKITLLNVQDFEAIPGKGIRGKIEGKEILLGNRRLIESNLGKEWEEEGKTVMLVSVNGEVKGAIAVADTLKDYSKEAIETLKKMGLEIWMITGDNQKTAQAIGRELGIEKILAEVLPQDKEKEIRKLQAEGKVVGAVGDGINDAPMLAASDIGIAMGAGTDVAKETGGIILVKDDIRDVVKAIELSRKTFSKIKQNLFLAFIYNVLAIPIAAGLFYYQLGFLLRPEIAALAMILSDISVVGNSLLLRRLK</sequence>
<reference evidence="17" key="1">
    <citation type="submission" date="2017-09" db="EMBL/GenBank/DDBJ databases">
        <title>Depth-based differentiation of microbial function through sediment-hosted aquifers and enrichment of novel symbionts in the deep terrestrial subsurface.</title>
        <authorList>
            <person name="Probst A.J."/>
            <person name="Ladd B."/>
            <person name="Jarett J.K."/>
            <person name="Geller-Mcgrath D.E."/>
            <person name="Sieber C.M.K."/>
            <person name="Emerson J.B."/>
            <person name="Anantharaman K."/>
            <person name="Thomas B.C."/>
            <person name="Malmstrom R."/>
            <person name="Stieglmeier M."/>
            <person name="Klingl A."/>
            <person name="Woyke T."/>
            <person name="Ryan C.M."/>
            <person name="Banfield J.F."/>
        </authorList>
    </citation>
    <scope>NUCLEOTIDE SEQUENCE [LARGE SCALE GENOMIC DNA]</scope>
</reference>
<keyword evidence="13 15" id="KW-0472">Membrane</keyword>
<dbReference type="GO" id="GO:0016020">
    <property type="term" value="C:membrane"/>
    <property type="evidence" value="ECO:0007669"/>
    <property type="project" value="InterPro"/>
</dbReference>
<dbReference type="PRINTS" id="PR00120">
    <property type="entry name" value="HATPASE"/>
</dbReference>
<comment type="caution">
    <text evidence="16">The sequence shown here is derived from an EMBL/GenBank/DDBJ whole genome shotgun (WGS) entry which is preliminary data.</text>
</comment>
<evidence type="ECO:0000313" key="17">
    <source>
        <dbReference type="Proteomes" id="UP000228909"/>
    </source>
</evidence>
<keyword evidence="9" id="KW-1278">Translocase</keyword>
<evidence type="ECO:0000256" key="2">
    <source>
        <dbReference type="ARBA" id="ARBA00012517"/>
    </source>
</evidence>
<dbReference type="Pfam" id="PF00702">
    <property type="entry name" value="Hydrolase"/>
    <property type="match status" value="1"/>
</dbReference>